<protein>
    <submittedName>
        <fullName evidence="2">Uncharacterized protein</fullName>
    </submittedName>
</protein>
<keyword evidence="3" id="KW-1185">Reference proteome</keyword>
<name>A0AAV7BHT6_ENGPU</name>
<dbReference type="Proteomes" id="UP000824782">
    <property type="component" value="Unassembled WGS sequence"/>
</dbReference>
<feature type="compositionally biased region" description="Basic and acidic residues" evidence="1">
    <location>
        <begin position="9"/>
        <end position="21"/>
    </location>
</feature>
<sequence>MYGGGILVRKREEDVPPKEEVPDPPESSLQLDPEILNCAPAGDLITRIQSLHSESDNELNNGEKPQNFSNTEEIATELTRKMALEPDETIKNLSGEESIEKDLKPDDVTLAKNIEEPMPEVTVGY</sequence>
<feature type="region of interest" description="Disordered" evidence="1">
    <location>
        <begin position="1"/>
        <end position="31"/>
    </location>
</feature>
<evidence type="ECO:0000313" key="2">
    <source>
        <dbReference type="EMBL" id="KAG8571967.1"/>
    </source>
</evidence>
<organism evidence="2 3">
    <name type="scientific">Engystomops pustulosus</name>
    <name type="common">Tungara frog</name>
    <name type="synonym">Physalaemus pustulosus</name>
    <dbReference type="NCBI Taxonomy" id="76066"/>
    <lineage>
        <taxon>Eukaryota</taxon>
        <taxon>Metazoa</taxon>
        <taxon>Chordata</taxon>
        <taxon>Craniata</taxon>
        <taxon>Vertebrata</taxon>
        <taxon>Euteleostomi</taxon>
        <taxon>Amphibia</taxon>
        <taxon>Batrachia</taxon>
        <taxon>Anura</taxon>
        <taxon>Neobatrachia</taxon>
        <taxon>Hyloidea</taxon>
        <taxon>Leptodactylidae</taxon>
        <taxon>Leiuperinae</taxon>
        <taxon>Engystomops</taxon>
    </lineage>
</organism>
<reference evidence="2" key="1">
    <citation type="thesis" date="2020" institute="ProQuest LLC" country="789 East Eisenhower Parkway, Ann Arbor, MI, USA">
        <title>Comparative Genomics and Chromosome Evolution.</title>
        <authorList>
            <person name="Mudd A.B."/>
        </authorList>
    </citation>
    <scope>NUCLEOTIDE SEQUENCE</scope>
    <source>
        <strain evidence="2">237g6f4</strain>
        <tissue evidence="2">Blood</tissue>
    </source>
</reference>
<dbReference type="AlphaFoldDB" id="A0AAV7BHT6"/>
<feature type="region of interest" description="Disordered" evidence="1">
    <location>
        <begin position="103"/>
        <end position="125"/>
    </location>
</feature>
<feature type="compositionally biased region" description="Basic and acidic residues" evidence="1">
    <location>
        <begin position="103"/>
        <end position="115"/>
    </location>
</feature>
<evidence type="ECO:0000313" key="3">
    <source>
        <dbReference type="Proteomes" id="UP000824782"/>
    </source>
</evidence>
<evidence type="ECO:0000256" key="1">
    <source>
        <dbReference type="SAM" id="MobiDB-lite"/>
    </source>
</evidence>
<dbReference type="EMBL" id="WNYA01000005">
    <property type="protein sequence ID" value="KAG8571967.1"/>
    <property type="molecule type" value="Genomic_DNA"/>
</dbReference>
<comment type="caution">
    <text evidence="2">The sequence shown here is derived from an EMBL/GenBank/DDBJ whole genome shotgun (WGS) entry which is preliminary data.</text>
</comment>
<proteinExistence type="predicted"/>
<gene>
    <name evidence="2" type="ORF">GDO81_011855</name>
</gene>
<accession>A0AAV7BHT6</accession>